<organism evidence="1">
    <name type="scientific">Arundo donax</name>
    <name type="common">Giant reed</name>
    <name type="synonym">Donax arundinaceus</name>
    <dbReference type="NCBI Taxonomy" id="35708"/>
    <lineage>
        <taxon>Eukaryota</taxon>
        <taxon>Viridiplantae</taxon>
        <taxon>Streptophyta</taxon>
        <taxon>Embryophyta</taxon>
        <taxon>Tracheophyta</taxon>
        <taxon>Spermatophyta</taxon>
        <taxon>Magnoliopsida</taxon>
        <taxon>Liliopsida</taxon>
        <taxon>Poales</taxon>
        <taxon>Poaceae</taxon>
        <taxon>PACMAD clade</taxon>
        <taxon>Arundinoideae</taxon>
        <taxon>Arundineae</taxon>
        <taxon>Arundo</taxon>
    </lineage>
</organism>
<accession>A0A0A9DE15</accession>
<sequence length="37" mass="4304">MRALRHLLSLFFPFGSKHRHAIIHYFTSSSCKTVVKS</sequence>
<dbReference type="AlphaFoldDB" id="A0A0A9DE15"/>
<evidence type="ECO:0000313" key="1">
    <source>
        <dbReference type="EMBL" id="JAD86829.1"/>
    </source>
</evidence>
<dbReference type="PROSITE" id="PS51257">
    <property type="entry name" value="PROKAR_LIPOPROTEIN"/>
    <property type="match status" value="1"/>
</dbReference>
<proteinExistence type="predicted"/>
<name>A0A0A9DE15_ARUDO</name>
<reference evidence="1" key="1">
    <citation type="submission" date="2014-09" db="EMBL/GenBank/DDBJ databases">
        <authorList>
            <person name="Magalhaes I.L.F."/>
            <person name="Oliveira U."/>
            <person name="Santos F.R."/>
            <person name="Vidigal T.H.D.A."/>
            <person name="Brescovit A.D."/>
            <person name="Santos A.J."/>
        </authorList>
    </citation>
    <scope>NUCLEOTIDE SEQUENCE</scope>
    <source>
        <tissue evidence="1">Shoot tissue taken approximately 20 cm above the soil surface</tissue>
    </source>
</reference>
<dbReference type="EMBL" id="GBRH01211066">
    <property type="protein sequence ID" value="JAD86829.1"/>
    <property type="molecule type" value="Transcribed_RNA"/>
</dbReference>
<protein>
    <submittedName>
        <fullName evidence="1">Uncharacterized protein</fullName>
    </submittedName>
</protein>
<reference evidence="1" key="2">
    <citation type="journal article" date="2015" name="Data Brief">
        <title>Shoot transcriptome of the giant reed, Arundo donax.</title>
        <authorList>
            <person name="Barrero R.A."/>
            <person name="Guerrero F.D."/>
            <person name="Moolhuijzen P."/>
            <person name="Goolsby J.A."/>
            <person name="Tidwell J."/>
            <person name="Bellgard S.E."/>
            <person name="Bellgard M.I."/>
        </authorList>
    </citation>
    <scope>NUCLEOTIDE SEQUENCE</scope>
    <source>
        <tissue evidence="1">Shoot tissue taken approximately 20 cm above the soil surface</tissue>
    </source>
</reference>